<keyword evidence="3" id="KW-1185">Reference proteome</keyword>
<evidence type="ECO:0000313" key="3">
    <source>
        <dbReference type="Proteomes" id="UP001283361"/>
    </source>
</evidence>
<comment type="caution">
    <text evidence="2">The sequence shown here is derived from an EMBL/GenBank/DDBJ whole genome shotgun (WGS) entry which is preliminary data.</text>
</comment>
<evidence type="ECO:0000313" key="2">
    <source>
        <dbReference type="EMBL" id="KAK3709751.1"/>
    </source>
</evidence>
<reference evidence="2" key="1">
    <citation type="journal article" date="2023" name="G3 (Bethesda)">
        <title>A reference genome for the long-term kleptoplast-retaining sea slug Elysia crispata morphotype clarki.</title>
        <authorList>
            <person name="Eastman K.E."/>
            <person name="Pendleton A.L."/>
            <person name="Shaikh M.A."/>
            <person name="Suttiyut T."/>
            <person name="Ogas R."/>
            <person name="Tomko P."/>
            <person name="Gavelis G."/>
            <person name="Widhalm J.R."/>
            <person name="Wisecaver J.H."/>
        </authorList>
    </citation>
    <scope>NUCLEOTIDE SEQUENCE</scope>
    <source>
        <strain evidence="2">ECLA1</strain>
    </source>
</reference>
<name>A0AAE1CM65_9GAST</name>
<organism evidence="2 3">
    <name type="scientific">Elysia crispata</name>
    <name type="common">lettuce slug</name>
    <dbReference type="NCBI Taxonomy" id="231223"/>
    <lineage>
        <taxon>Eukaryota</taxon>
        <taxon>Metazoa</taxon>
        <taxon>Spiralia</taxon>
        <taxon>Lophotrochozoa</taxon>
        <taxon>Mollusca</taxon>
        <taxon>Gastropoda</taxon>
        <taxon>Heterobranchia</taxon>
        <taxon>Euthyneura</taxon>
        <taxon>Panpulmonata</taxon>
        <taxon>Sacoglossa</taxon>
        <taxon>Placobranchoidea</taxon>
        <taxon>Plakobranchidae</taxon>
        <taxon>Elysia</taxon>
    </lineage>
</organism>
<sequence>MWIFLGSSDVPRSAKTKKSVQQRRQSSPSQRNPPHTRRPSPHGRTLRFSEERDSSSAAGKDEGIRVRTRTDDADTMYKPKAYPTCTMYIIWKAGSNMSQGLASWGDRWLRRRRIGFLPS</sequence>
<protein>
    <submittedName>
        <fullName evidence="2">Uncharacterized protein</fullName>
    </submittedName>
</protein>
<proteinExistence type="predicted"/>
<feature type="region of interest" description="Disordered" evidence="1">
    <location>
        <begin position="1"/>
        <end position="71"/>
    </location>
</feature>
<gene>
    <name evidence="2" type="ORF">RRG08_028787</name>
</gene>
<evidence type="ECO:0000256" key="1">
    <source>
        <dbReference type="SAM" id="MobiDB-lite"/>
    </source>
</evidence>
<dbReference type="Proteomes" id="UP001283361">
    <property type="component" value="Unassembled WGS sequence"/>
</dbReference>
<feature type="compositionally biased region" description="Low complexity" evidence="1">
    <location>
        <begin position="22"/>
        <end position="33"/>
    </location>
</feature>
<feature type="compositionally biased region" description="Basic residues" evidence="1">
    <location>
        <begin position="34"/>
        <end position="45"/>
    </location>
</feature>
<accession>A0AAE1CM65</accession>
<dbReference type="EMBL" id="JAWDGP010007653">
    <property type="protein sequence ID" value="KAK3709751.1"/>
    <property type="molecule type" value="Genomic_DNA"/>
</dbReference>
<feature type="compositionally biased region" description="Basic and acidic residues" evidence="1">
    <location>
        <begin position="47"/>
        <end position="71"/>
    </location>
</feature>
<dbReference type="AlphaFoldDB" id="A0AAE1CM65"/>